<reference evidence="2" key="1">
    <citation type="submission" date="2021-03" db="EMBL/GenBank/DDBJ databases">
        <title>Chromosome level genome of the anhydrobiotic midge Polypedilum vanderplanki.</title>
        <authorList>
            <person name="Yoshida Y."/>
            <person name="Kikawada T."/>
            <person name="Gusev O."/>
        </authorList>
    </citation>
    <scope>NUCLEOTIDE SEQUENCE</scope>
    <source>
        <strain evidence="2">NIAS01</strain>
        <tissue evidence="2">Whole body or cell culture</tissue>
    </source>
</reference>
<keyword evidence="3" id="KW-1185">Reference proteome</keyword>
<name>A0A9J6BTP3_POLVA</name>
<feature type="signal peptide" evidence="1">
    <location>
        <begin position="1"/>
        <end position="23"/>
    </location>
</feature>
<evidence type="ECO:0008006" key="4">
    <source>
        <dbReference type="Google" id="ProtNLM"/>
    </source>
</evidence>
<organism evidence="2 3">
    <name type="scientific">Polypedilum vanderplanki</name>
    <name type="common">Sleeping chironomid midge</name>
    <dbReference type="NCBI Taxonomy" id="319348"/>
    <lineage>
        <taxon>Eukaryota</taxon>
        <taxon>Metazoa</taxon>
        <taxon>Ecdysozoa</taxon>
        <taxon>Arthropoda</taxon>
        <taxon>Hexapoda</taxon>
        <taxon>Insecta</taxon>
        <taxon>Pterygota</taxon>
        <taxon>Neoptera</taxon>
        <taxon>Endopterygota</taxon>
        <taxon>Diptera</taxon>
        <taxon>Nematocera</taxon>
        <taxon>Chironomoidea</taxon>
        <taxon>Chironomidae</taxon>
        <taxon>Chironominae</taxon>
        <taxon>Polypedilum</taxon>
        <taxon>Polypedilum</taxon>
    </lineage>
</organism>
<proteinExistence type="predicted"/>
<dbReference type="AlphaFoldDB" id="A0A9J6BTP3"/>
<gene>
    <name evidence="2" type="ORF">PVAND_002948</name>
</gene>
<evidence type="ECO:0000256" key="1">
    <source>
        <dbReference type="SAM" id="SignalP"/>
    </source>
</evidence>
<comment type="caution">
    <text evidence="2">The sequence shown here is derived from an EMBL/GenBank/DDBJ whole genome shotgun (WGS) entry which is preliminary data.</text>
</comment>
<evidence type="ECO:0000313" key="2">
    <source>
        <dbReference type="EMBL" id="KAG5672859.1"/>
    </source>
</evidence>
<accession>A0A9J6BTP3</accession>
<dbReference type="Proteomes" id="UP001107558">
    <property type="component" value="Chromosome 3"/>
</dbReference>
<sequence>MLRTNIVICGIFVVAFAVLSIKAQNAQTNNNQQPPPIQATSTAKNLNDLTNELLKVVNSNKGAAATDVMPKLIAQTSAAIQTMRNANYYPSQADINTAVQTLTSQLPKDGPITGDAANRFQNGLTRHLSRSFPPKTSS</sequence>
<dbReference type="OrthoDB" id="10439308at2759"/>
<keyword evidence="1" id="KW-0732">Signal</keyword>
<protein>
    <recommendedName>
        <fullName evidence="4">Secreted protein</fullName>
    </recommendedName>
</protein>
<evidence type="ECO:0000313" key="3">
    <source>
        <dbReference type="Proteomes" id="UP001107558"/>
    </source>
</evidence>
<feature type="chain" id="PRO_5039897208" description="Secreted protein" evidence="1">
    <location>
        <begin position="24"/>
        <end position="138"/>
    </location>
</feature>
<dbReference type="EMBL" id="JADBJN010000003">
    <property type="protein sequence ID" value="KAG5672859.1"/>
    <property type="molecule type" value="Genomic_DNA"/>
</dbReference>